<dbReference type="InterPro" id="IPR054728">
    <property type="entry name" value="RsmB-like_ferredoxin"/>
</dbReference>
<evidence type="ECO:0000256" key="4">
    <source>
        <dbReference type="ARBA" id="ARBA00012140"/>
    </source>
</evidence>
<keyword evidence="17" id="KW-1185">Reference proteome</keyword>
<dbReference type="GO" id="GO:0032259">
    <property type="term" value="P:methylation"/>
    <property type="evidence" value="ECO:0007669"/>
    <property type="project" value="UniProtKB-KW"/>
</dbReference>
<dbReference type="EMBL" id="JBHTOP010000026">
    <property type="protein sequence ID" value="MFD1672809.1"/>
    <property type="molecule type" value="Genomic_DNA"/>
</dbReference>
<dbReference type="InterPro" id="IPR035926">
    <property type="entry name" value="NusB-like_sf"/>
</dbReference>
<dbReference type="Pfam" id="PF22458">
    <property type="entry name" value="RsmF-B_ferredox"/>
    <property type="match status" value="1"/>
</dbReference>
<dbReference type="InterPro" id="IPR006027">
    <property type="entry name" value="NusB_RsmB_TIM44"/>
</dbReference>
<feature type="binding site" evidence="14">
    <location>
        <position position="333"/>
    </location>
    <ligand>
        <name>S-adenosyl-L-methionine</name>
        <dbReference type="ChEBI" id="CHEBI:59789"/>
    </ligand>
</feature>
<accession>A0ABW4J8X1</accession>
<dbReference type="PANTHER" id="PTHR22807">
    <property type="entry name" value="NOP2 YEAST -RELATED NOL1/NOP2/FMU SUN DOMAIN-CONTAINING"/>
    <property type="match status" value="1"/>
</dbReference>
<dbReference type="SUPFAM" id="SSF48013">
    <property type="entry name" value="NusB-like"/>
    <property type="match status" value="1"/>
</dbReference>
<keyword evidence="7 14" id="KW-0489">Methyltransferase</keyword>
<feature type="binding site" evidence="14">
    <location>
        <position position="286"/>
    </location>
    <ligand>
        <name>S-adenosyl-L-methionine</name>
        <dbReference type="ChEBI" id="CHEBI:59789"/>
    </ligand>
</feature>
<dbReference type="PROSITE" id="PS51686">
    <property type="entry name" value="SAM_MT_RSMB_NOP"/>
    <property type="match status" value="1"/>
</dbReference>
<keyword evidence="8 14" id="KW-0808">Transferase</keyword>
<evidence type="ECO:0000256" key="12">
    <source>
        <dbReference type="ARBA" id="ARBA00031088"/>
    </source>
</evidence>
<keyword evidence="5" id="KW-0963">Cytoplasm</keyword>
<proteinExistence type="inferred from homology"/>
<dbReference type="RefSeq" id="WP_125713084.1">
    <property type="nucleotide sequence ID" value="NZ_JBHTOP010000026.1"/>
</dbReference>
<evidence type="ECO:0000256" key="7">
    <source>
        <dbReference type="ARBA" id="ARBA00022603"/>
    </source>
</evidence>
<feature type="binding site" evidence="14">
    <location>
        <begin position="261"/>
        <end position="267"/>
    </location>
    <ligand>
        <name>S-adenosyl-L-methionine</name>
        <dbReference type="ChEBI" id="CHEBI:59789"/>
    </ligand>
</feature>
<dbReference type="Gene3D" id="3.40.50.150">
    <property type="entry name" value="Vaccinia Virus protein VP39"/>
    <property type="match status" value="1"/>
</dbReference>
<dbReference type="NCBIfam" id="NF011494">
    <property type="entry name" value="PRK14902.1"/>
    <property type="match status" value="1"/>
</dbReference>
<evidence type="ECO:0000256" key="6">
    <source>
        <dbReference type="ARBA" id="ARBA00022552"/>
    </source>
</evidence>
<evidence type="ECO:0000256" key="5">
    <source>
        <dbReference type="ARBA" id="ARBA00022490"/>
    </source>
</evidence>
<dbReference type="InterPro" id="IPR023267">
    <property type="entry name" value="RCMT"/>
</dbReference>
<dbReference type="CDD" id="cd02440">
    <property type="entry name" value="AdoMet_MTases"/>
    <property type="match status" value="1"/>
</dbReference>
<evidence type="ECO:0000256" key="3">
    <source>
        <dbReference type="ARBA" id="ARBA00007494"/>
    </source>
</evidence>
<dbReference type="SUPFAM" id="SSF53335">
    <property type="entry name" value="S-adenosyl-L-methionine-dependent methyltransferases"/>
    <property type="match status" value="1"/>
</dbReference>
<comment type="subcellular location">
    <subcellularLocation>
        <location evidence="2">Cytoplasm</location>
    </subcellularLocation>
</comment>
<feature type="binding site" evidence="14">
    <location>
        <position position="314"/>
    </location>
    <ligand>
        <name>S-adenosyl-L-methionine</name>
        <dbReference type="ChEBI" id="CHEBI:59789"/>
    </ligand>
</feature>
<dbReference type="Gene3D" id="1.10.940.10">
    <property type="entry name" value="NusB-like"/>
    <property type="match status" value="1"/>
</dbReference>
<dbReference type="Pfam" id="PF01029">
    <property type="entry name" value="NusB"/>
    <property type="match status" value="1"/>
</dbReference>
<evidence type="ECO:0000256" key="14">
    <source>
        <dbReference type="PROSITE-ProRule" id="PRU01023"/>
    </source>
</evidence>
<evidence type="ECO:0000256" key="1">
    <source>
        <dbReference type="ARBA" id="ARBA00002724"/>
    </source>
</evidence>
<keyword evidence="6" id="KW-0698">rRNA processing</keyword>
<dbReference type="InterPro" id="IPR049560">
    <property type="entry name" value="MeTrfase_RsmB-F_NOP2_cat"/>
</dbReference>
<dbReference type="InterPro" id="IPR001678">
    <property type="entry name" value="MeTrfase_RsmB-F_NOP2_dom"/>
</dbReference>
<dbReference type="InterPro" id="IPR004573">
    <property type="entry name" value="rRNA_ssu_MeTfrase_B"/>
</dbReference>
<evidence type="ECO:0000256" key="8">
    <source>
        <dbReference type="ARBA" id="ARBA00022679"/>
    </source>
</evidence>
<evidence type="ECO:0000256" key="11">
    <source>
        <dbReference type="ARBA" id="ARBA00030399"/>
    </source>
</evidence>
<evidence type="ECO:0000256" key="10">
    <source>
        <dbReference type="ARBA" id="ARBA00022884"/>
    </source>
</evidence>
<dbReference type="PANTHER" id="PTHR22807:SF53">
    <property type="entry name" value="RIBOSOMAL RNA SMALL SUBUNIT METHYLTRANSFERASE B-RELATED"/>
    <property type="match status" value="1"/>
</dbReference>
<reference evidence="17" key="1">
    <citation type="journal article" date="2019" name="Int. J. Syst. Evol. Microbiol.">
        <title>The Global Catalogue of Microorganisms (GCM) 10K type strain sequencing project: providing services to taxonomists for standard genome sequencing and annotation.</title>
        <authorList>
            <consortium name="The Broad Institute Genomics Platform"/>
            <consortium name="The Broad Institute Genome Sequencing Center for Infectious Disease"/>
            <person name="Wu L."/>
            <person name="Ma J."/>
        </authorList>
    </citation>
    <scope>NUCLEOTIDE SEQUENCE [LARGE SCALE GENOMIC DNA]</scope>
    <source>
        <strain evidence="17">CCM 8896</strain>
    </source>
</reference>
<evidence type="ECO:0000313" key="16">
    <source>
        <dbReference type="EMBL" id="MFD1672809.1"/>
    </source>
</evidence>
<dbReference type="InterPro" id="IPR018314">
    <property type="entry name" value="RsmB/NOL1/NOP2-like_CS"/>
</dbReference>
<evidence type="ECO:0000256" key="13">
    <source>
        <dbReference type="ARBA" id="ARBA00047283"/>
    </source>
</evidence>
<organism evidence="16 17">
    <name type="scientific">Agrilactobacillus yilanensis</name>
    <dbReference type="NCBI Taxonomy" id="2485997"/>
    <lineage>
        <taxon>Bacteria</taxon>
        <taxon>Bacillati</taxon>
        <taxon>Bacillota</taxon>
        <taxon>Bacilli</taxon>
        <taxon>Lactobacillales</taxon>
        <taxon>Lactobacillaceae</taxon>
        <taxon>Agrilactobacillus</taxon>
    </lineage>
</organism>
<dbReference type="PRINTS" id="PR02008">
    <property type="entry name" value="RCMTFAMILY"/>
</dbReference>
<dbReference type="NCBIfam" id="TIGR00563">
    <property type="entry name" value="rsmB"/>
    <property type="match status" value="1"/>
</dbReference>
<evidence type="ECO:0000256" key="9">
    <source>
        <dbReference type="ARBA" id="ARBA00022691"/>
    </source>
</evidence>
<comment type="caution">
    <text evidence="16">The sequence shown here is derived from an EMBL/GenBank/DDBJ whole genome shotgun (WGS) entry which is preliminary data.</text>
</comment>
<feature type="domain" description="SAM-dependent MTase RsmB/NOP-type" evidence="15">
    <location>
        <begin position="172"/>
        <end position="447"/>
    </location>
</feature>
<keyword evidence="9 14" id="KW-0949">S-adenosyl-L-methionine</keyword>
<sequence length="448" mass="49519">MTQIAKTARALAIEVLEAVFESGAYSNLKLDQVLKQHELSPQDRNLLTTIVYGVLQHKLTLDFQLQPYLKNPKKLEPWVLILLTSAVYQMHYLDRIPERAAIFESVKIAKTRGHAGIGKLVNAVLRHYQRAGWREPEIIKDPLQRYSVQYSVPLPIVKLLAQQLSATRTEQILQAINQPPKTSLRVNTAVTNQTAVIEQLAEAGITAELSTLSPVGLVAAGGHLAATELFQSGAILLQDESAQLAVPALNVQPNDQVLDACAAPGGKTTQIATALTGANGHVTALDQYPNKIKLINENAKRQQLADKITAQRLDARQVAEKFGPEHFDKILVDAPCSGIGLMRRKPEIRYRKETQDFKNLQKLQLEILAAAAKVLKIGGHLVYSTCTIVSEENEQVITQFLATHPNFELEKTDTAQNVKADRATAYLTIYPDDFNSDGFFIASLKRNN</sequence>
<comment type="function">
    <text evidence="1">Specifically methylates the cytosine at position 967 (m5C967) of 16S rRNA.</text>
</comment>
<evidence type="ECO:0000259" key="15">
    <source>
        <dbReference type="PROSITE" id="PS51686"/>
    </source>
</evidence>
<dbReference type="Pfam" id="PF01189">
    <property type="entry name" value="Methyltr_RsmB-F"/>
    <property type="match status" value="1"/>
</dbReference>
<comment type="catalytic activity">
    <reaction evidence="13">
        <text>cytidine(967) in 16S rRNA + S-adenosyl-L-methionine = 5-methylcytidine(967) in 16S rRNA + S-adenosyl-L-homocysteine + H(+)</text>
        <dbReference type="Rhea" id="RHEA:42748"/>
        <dbReference type="Rhea" id="RHEA-COMP:10219"/>
        <dbReference type="Rhea" id="RHEA-COMP:10220"/>
        <dbReference type="ChEBI" id="CHEBI:15378"/>
        <dbReference type="ChEBI" id="CHEBI:57856"/>
        <dbReference type="ChEBI" id="CHEBI:59789"/>
        <dbReference type="ChEBI" id="CHEBI:74483"/>
        <dbReference type="ChEBI" id="CHEBI:82748"/>
        <dbReference type="EC" id="2.1.1.176"/>
    </reaction>
</comment>
<name>A0ABW4J8X1_9LACO</name>
<feature type="active site" description="Nucleophile" evidence="14">
    <location>
        <position position="386"/>
    </location>
</feature>
<comment type="similarity">
    <text evidence="3 14">Belongs to the class I-like SAM-binding methyltransferase superfamily. RsmB/NOP family.</text>
</comment>
<dbReference type="EC" id="2.1.1.176" evidence="4"/>
<dbReference type="Gene3D" id="3.30.70.1170">
    <property type="entry name" value="Sun protein, domain 3"/>
    <property type="match status" value="1"/>
</dbReference>
<dbReference type="InterPro" id="IPR029063">
    <property type="entry name" value="SAM-dependent_MTases_sf"/>
</dbReference>
<keyword evidence="10 14" id="KW-0694">RNA-binding</keyword>
<dbReference type="Proteomes" id="UP001597267">
    <property type="component" value="Unassembled WGS sequence"/>
</dbReference>
<gene>
    <name evidence="16" type="primary">rsmB</name>
    <name evidence="16" type="ORF">ACFQ5M_11920</name>
</gene>
<protein>
    <recommendedName>
        <fullName evidence="4">16S rRNA (cytosine(967)-C(5))-methyltransferase</fullName>
        <ecNumber evidence="4">2.1.1.176</ecNumber>
    </recommendedName>
    <alternativeName>
        <fullName evidence="11">16S rRNA m5C967 methyltransferase</fullName>
    </alternativeName>
    <alternativeName>
        <fullName evidence="12">rRNA (cytosine-C(5)-)-methyltransferase RsmB</fullName>
    </alternativeName>
</protein>
<evidence type="ECO:0000313" key="17">
    <source>
        <dbReference type="Proteomes" id="UP001597267"/>
    </source>
</evidence>
<dbReference type="GO" id="GO:0008168">
    <property type="term" value="F:methyltransferase activity"/>
    <property type="evidence" value="ECO:0007669"/>
    <property type="project" value="UniProtKB-KW"/>
</dbReference>
<evidence type="ECO:0000256" key="2">
    <source>
        <dbReference type="ARBA" id="ARBA00004496"/>
    </source>
</evidence>
<dbReference type="PROSITE" id="PS01153">
    <property type="entry name" value="NOL1_NOP2_SUN"/>
    <property type="match status" value="1"/>
</dbReference>